<accession>A0A8R1YQH9</accession>
<dbReference type="EnsemblMetazoa" id="PPA35958.1">
    <property type="protein sequence ID" value="PPA35958.1"/>
    <property type="gene ID" value="WBGene00274327"/>
</dbReference>
<evidence type="ECO:0000313" key="2">
    <source>
        <dbReference type="Proteomes" id="UP000005239"/>
    </source>
</evidence>
<sequence>MSDQKFHSISLKTQGLSSSFPLLGGLGSKYGSPSLHFAHSLTGQRGARVCEMKRRRPVFRTLLISPISPWARGDGKEFNGSVKHNPSSFLGLMF</sequence>
<keyword evidence="2" id="KW-1185">Reference proteome</keyword>
<dbReference type="AlphaFoldDB" id="A0A2A6BMR6"/>
<accession>A0A2A6BMR6</accession>
<organism evidence="1 2">
    <name type="scientific">Pristionchus pacificus</name>
    <name type="common">Parasitic nematode worm</name>
    <dbReference type="NCBI Taxonomy" id="54126"/>
    <lineage>
        <taxon>Eukaryota</taxon>
        <taxon>Metazoa</taxon>
        <taxon>Ecdysozoa</taxon>
        <taxon>Nematoda</taxon>
        <taxon>Chromadorea</taxon>
        <taxon>Rhabditida</taxon>
        <taxon>Rhabditina</taxon>
        <taxon>Diplogasteromorpha</taxon>
        <taxon>Diplogasteroidea</taxon>
        <taxon>Neodiplogasteridae</taxon>
        <taxon>Pristionchus</taxon>
    </lineage>
</organism>
<reference evidence="1" key="2">
    <citation type="submission" date="2022-06" db="UniProtKB">
        <authorList>
            <consortium name="EnsemblMetazoa"/>
        </authorList>
    </citation>
    <scope>IDENTIFICATION</scope>
    <source>
        <strain evidence="1">PS312</strain>
    </source>
</reference>
<reference evidence="2" key="1">
    <citation type="journal article" date="2008" name="Nat. Genet.">
        <title>The Pristionchus pacificus genome provides a unique perspective on nematode lifestyle and parasitism.</title>
        <authorList>
            <person name="Dieterich C."/>
            <person name="Clifton S.W."/>
            <person name="Schuster L.N."/>
            <person name="Chinwalla A."/>
            <person name="Delehaunty K."/>
            <person name="Dinkelacker I."/>
            <person name="Fulton L."/>
            <person name="Fulton R."/>
            <person name="Godfrey J."/>
            <person name="Minx P."/>
            <person name="Mitreva M."/>
            <person name="Roeseler W."/>
            <person name="Tian H."/>
            <person name="Witte H."/>
            <person name="Yang S.P."/>
            <person name="Wilson R.K."/>
            <person name="Sommer R.J."/>
        </authorList>
    </citation>
    <scope>NUCLEOTIDE SEQUENCE [LARGE SCALE GENOMIC DNA]</scope>
    <source>
        <strain evidence="2">PS312</strain>
    </source>
</reference>
<name>A0A2A6BMR6_PRIPA</name>
<dbReference type="Proteomes" id="UP000005239">
    <property type="component" value="Unassembled WGS sequence"/>
</dbReference>
<evidence type="ECO:0000313" key="1">
    <source>
        <dbReference type="EnsemblMetazoa" id="PPA35958.1"/>
    </source>
</evidence>
<gene>
    <name evidence="1" type="primary">WBGene00274327</name>
</gene>
<protein>
    <submittedName>
        <fullName evidence="1">Uncharacterized protein</fullName>
    </submittedName>
</protein>
<proteinExistence type="predicted"/>